<proteinExistence type="inferred from homology"/>
<reference evidence="4 5" key="1">
    <citation type="submission" date="2016-11" db="EMBL/GenBank/DDBJ databases">
        <authorList>
            <person name="Jaros S."/>
            <person name="Januszkiewicz K."/>
            <person name="Wedrychowicz H."/>
        </authorList>
    </citation>
    <scope>NUCLEOTIDE SEQUENCE [LARGE SCALE GENOMIC DNA]</scope>
    <source>
        <strain evidence="4 5">DSM 14809</strain>
    </source>
</reference>
<dbReference type="EC" id="3.1.-.-" evidence="3"/>
<accession>A0A1M6L100</accession>
<comment type="function">
    <text evidence="3">Toxic component of a type II toxin-antitoxin (TA) system.</text>
</comment>
<dbReference type="PANTHER" id="PTHR33988">
    <property type="entry name" value="ENDORIBONUCLEASE MAZF-RELATED"/>
    <property type="match status" value="1"/>
</dbReference>
<dbReference type="InterPro" id="IPR003477">
    <property type="entry name" value="PemK-like"/>
</dbReference>
<dbReference type="GO" id="GO:0016075">
    <property type="term" value="P:rRNA catabolic process"/>
    <property type="evidence" value="ECO:0007669"/>
    <property type="project" value="TreeGrafter"/>
</dbReference>
<keyword evidence="3" id="KW-0255">Endonuclease</keyword>
<dbReference type="EMBL" id="FQYQ01000036">
    <property type="protein sequence ID" value="SHJ64881.1"/>
    <property type="molecule type" value="Genomic_DNA"/>
</dbReference>
<organism evidence="4 5">
    <name type="scientific">Pseudobutyrivibrio xylanivorans DSM 14809</name>
    <dbReference type="NCBI Taxonomy" id="1123012"/>
    <lineage>
        <taxon>Bacteria</taxon>
        <taxon>Bacillati</taxon>
        <taxon>Bacillota</taxon>
        <taxon>Clostridia</taxon>
        <taxon>Lachnospirales</taxon>
        <taxon>Lachnospiraceae</taxon>
        <taxon>Pseudobutyrivibrio</taxon>
    </lineage>
</organism>
<evidence type="ECO:0000256" key="1">
    <source>
        <dbReference type="ARBA" id="ARBA00007521"/>
    </source>
</evidence>
<dbReference type="GO" id="GO:0006402">
    <property type="term" value="P:mRNA catabolic process"/>
    <property type="evidence" value="ECO:0007669"/>
    <property type="project" value="TreeGrafter"/>
</dbReference>
<dbReference type="SUPFAM" id="SSF50118">
    <property type="entry name" value="Cell growth inhibitor/plasmid maintenance toxic component"/>
    <property type="match status" value="1"/>
</dbReference>
<dbReference type="InterPro" id="IPR011067">
    <property type="entry name" value="Plasmid_toxin/cell-grow_inhib"/>
</dbReference>
<dbReference type="GO" id="GO:0004521">
    <property type="term" value="F:RNA endonuclease activity"/>
    <property type="evidence" value="ECO:0007669"/>
    <property type="project" value="TreeGrafter"/>
</dbReference>
<evidence type="ECO:0000256" key="3">
    <source>
        <dbReference type="PIRNR" id="PIRNR033490"/>
    </source>
</evidence>
<keyword evidence="3" id="KW-0540">Nuclease</keyword>
<dbReference type="RefSeq" id="WP_072919461.1">
    <property type="nucleotide sequence ID" value="NZ_FQYQ01000036.1"/>
</dbReference>
<dbReference type="GO" id="GO:0016787">
    <property type="term" value="F:hydrolase activity"/>
    <property type="evidence" value="ECO:0007669"/>
    <property type="project" value="UniProtKB-KW"/>
</dbReference>
<dbReference type="GO" id="GO:0003677">
    <property type="term" value="F:DNA binding"/>
    <property type="evidence" value="ECO:0007669"/>
    <property type="project" value="InterPro"/>
</dbReference>
<dbReference type="OrthoDB" id="9808744at2"/>
<comment type="similarity">
    <text evidence="1 3">Belongs to the PemK/MazF family.</text>
</comment>
<dbReference type="Gene3D" id="2.30.30.110">
    <property type="match status" value="1"/>
</dbReference>
<name>A0A1M6L100_PSEXY</name>
<dbReference type="Pfam" id="PF02452">
    <property type="entry name" value="PemK_toxin"/>
    <property type="match status" value="1"/>
</dbReference>
<keyword evidence="2" id="KW-1277">Toxin-antitoxin system</keyword>
<gene>
    <name evidence="4" type="ORF">SAMN02745725_02991</name>
</gene>
<evidence type="ECO:0000256" key="2">
    <source>
        <dbReference type="ARBA" id="ARBA00022649"/>
    </source>
</evidence>
<dbReference type="Proteomes" id="UP000184185">
    <property type="component" value="Unassembled WGS sequence"/>
</dbReference>
<protein>
    <recommendedName>
        <fullName evidence="3">mRNA interferase</fullName>
        <ecNumber evidence="3">3.1.-.-</ecNumber>
    </recommendedName>
</protein>
<evidence type="ECO:0000313" key="5">
    <source>
        <dbReference type="Proteomes" id="UP000184185"/>
    </source>
</evidence>
<dbReference type="PANTHER" id="PTHR33988:SF2">
    <property type="entry name" value="ENDORIBONUCLEASE MAZF"/>
    <property type="match status" value="1"/>
</dbReference>
<sequence length="127" mass="14319">MLVVHRGDIYLADLGEGVGSEQRGERPVLIVQNNKGNIFSPTVTVLPITTKIHKSEGIPTHVILDDINGLSEKSAIMAEQITTIDKSKLIKKLGILDKRFMNKVVNPKLLIQLGFYVEDKNKWKRHY</sequence>
<dbReference type="AlphaFoldDB" id="A0A1M6L100"/>
<evidence type="ECO:0000313" key="4">
    <source>
        <dbReference type="EMBL" id="SHJ64881.1"/>
    </source>
</evidence>
<keyword evidence="5" id="KW-1185">Reference proteome</keyword>
<keyword evidence="3" id="KW-0378">Hydrolase</keyword>
<dbReference type="PIRSF" id="PIRSF033490">
    <property type="entry name" value="MazF"/>
    <property type="match status" value="1"/>
</dbReference>